<evidence type="ECO:0000313" key="2">
    <source>
        <dbReference type="Proteomes" id="UP001595886"/>
    </source>
</evidence>
<protein>
    <recommendedName>
        <fullName evidence="3">DUF4105 domain-containing protein</fullName>
    </recommendedName>
</protein>
<name>A0ABV9QRC0_9GAMM</name>
<sequence length="288" mass="29039">LKGAVNGAVSGAVFGGIGASLPTEGSGALYESGRLSTGGYAVRALTSGVAGGVLSTMQGGRFGAGFASAGLGSALTPVAGRVASNSVGQGFLVAIVGGTASAAGGGKFANGAMSAAFSYAFGEVANRVASQRMEKAAALDPKYSVAHAVVLNDPNGARIVGMSMGHNALLIGGDDSGGWIYAAKEGGDNNVISHFSSLSEFEASETAIRYSRQYLIETSISQDIDMLDFARSNYDSKYDFCSNNCADLVNQTLRAGRVSAPSALLAIPNITYRSIIGLNPGGKAIKGD</sequence>
<accession>A0ABV9QRC0</accession>
<organism evidence="1 2">
    <name type="scientific">Dokdonella ginsengisoli</name>
    <dbReference type="NCBI Taxonomy" id="363846"/>
    <lineage>
        <taxon>Bacteria</taxon>
        <taxon>Pseudomonadati</taxon>
        <taxon>Pseudomonadota</taxon>
        <taxon>Gammaproteobacteria</taxon>
        <taxon>Lysobacterales</taxon>
        <taxon>Rhodanobacteraceae</taxon>
        <taxon>Dokdonella</taxon>
    </lineage>
</organism>
<evidence type="ECO:0008006" key="3">
    <source>
        <dbReference type="Google" id="ProtNLM"/>
    </source>
</evidence>
<dbReference type="RefSeq" id="WP_380019383.1">
    <property type="nucleotide sequence ID" value="NZ_JBHSHD010000005.1"/>
</dbReference>
<reference evidence="2" key="1">
    <citation type="journal article" date="2019" name="Int. J. Syst. Evol. Microbiol.">
        <title>The Global Catalogue of Microorganisms (GCM) 10K type strain sequencing project: providing services to taxonomists for standard genome sequencing and annotation.</title>
        <authorList>
            <consortium name="The Broad Institute Genomics Platform"/>
            <consortium name="The Broad Institute Genome Sequencing Center for Infectious Disease"/>
            <person name="Wu L."/>
            <person name="Ma J."/>
        </authorList>
    </citation>
    <scope>NUCLEOTIDE SEQUENCE [LARGE SCALE GENOMIC DNA]</scope>
    <source>
        <strain evidence="2">CCUG 30340</strain>
    </source>
</reference>
<feature type="non-terminal residue" evidence="1">
    <location>
        <position position="1"/>
    </location>
</feature>
<dbReference type="Proteomes" id="UP001595886">
    <property type="component" value="Unassembled WGS sequence"/>
</dbReference>
<proteinExistence type="predicted"/>
<evidence type="ECO:0000313" key="1">
    <source>
        <dbReference type="EMBL" id="MFC4819600.1"/>
    </source>
</evidence>
<keyword evidence="2" id="KW-1185">Reference proteome</keyword>
<comment type="caution">
    <text evidence="1">The sequence shown here is derived from an EMBL/GenBank/DDBJ whole genome shotgun (WGS) entry which is preliminary data.</text>
</comment>
<gene>
    <name evidence="1" type="ORF">ACFO6Q_04655</name>
</gene>
<dbReference type="EMBL" id="JBHSHD010000005">
    <property type="protein sequence ID" value="MFC4819600.1"/>
    <property type="molecule type" value="Genomic_DNA"/>
</dbReference>